<keyword evidence="3" id="KW-1185">Reference proteome</keyword>
<dbReference type="Gene3D" id="2.160.20.80">
    <property type="entry name" value="E3 ubiquitin-protein ligase SopA"/>
    <property type="match status" value="1"/>
</dbReference>
<dbReference type="PANTHER" id="PTHR47121:SF2">
    <property type="entry name" value="THYLAKOID LUMENAL PROTEIN TL20.3, CHLOROPLASTIC"/>
    <property type="match status" value="1"/>
</dbReference>
<reference evidence="2 3" key="1">
    <citation type="submission" date="2023-12" db="EMBL/GenBank/DDBJ databases">
        <title>A high-quality genome assembly for Dillenia turbinata (Dilleniales).</title>
        <authorList>
            <person name="Chanderbali A."/>
        </authorList>
    </citation>
    <scope>NUCLEOTIDE SEQUENCE [LARGE SCALE GENOMIC DNA]</scope>
    <source>
        <strain evidence="2">LSX21</strain>
        <tissue evidence="2">Leaf</tissue>
    </source>
</reference>
<organism evidence="2 3">
    <name type="scientific">Dillenia turbinata</name>
    <dbReference type="NCBI Taxonomy" id="194707"/>
    <lineage>
        <taxon>Eukaryota</taxon>
        <taxon>Viridiplantae</taxon>
        <taxon>Streptophyta</taxon>
        <taxon>Embryophyta</taxon>
        <taxon>Tracheophyta</taxon>
        <taxon>Spermatophyta</taxon>
        <taxon>Magnoliopsida</taxon>
        <taxon>eudicotyledons</taxon>
        <taxon>Gunneridae</taxon>
        <taxon>Pentapetalae</taxon>
        <taxon>Dilleniales</taxon>
        <taxon>Dilleniaceae</taxon>
        <taxon>Dillenia</taxon>
    </lineage>
</organism>
<dbReference type="Proteomes" id="UP001370490">
    <property type="component" value="Unassembled WGS sequence"/>
</dbReference>
<keyword evidence="1" id="KW-0812">Transmembrane</keyword>
<dbReference type="PANTHER" id="PTHR47121">
    <property type="entry name" value="THYLAKOID LUMENAL PROTEIN TL20.3, CHLOROPLASTIC"/>
    <property type="match status" value="1"/>
</dbReference>
<proteinExistence type="predicted"/>
<comment type="caution">
    <text evidence="2">The sequence shown here is derived from an EMBL/GenBank/DDBJ whole genome shotgun (WGS) entry which is preliminary data.</text>
</comment>
<sequence>MALTITTSSTLSSSKTLTLTIALSPSTSRVSRSLHIPTKQPSSLSPIRRLQSQQTWKSNNWKTLIATALAAAVIGFSSCPLLLPISTNSKRTSRGAVHANENFRKLNWEIKNFTAVYTRESNLSGSTFNGAYLEKAVAYKDEYPFQMRPVQGMDPSQMVPIFSSGSAKFTNAVTQKIFGLVVHTTKGQGADLSDTLMVRMVLNEANLTNAVLVRTVLTHSDLGGAIIEGADFSDAVLDLPQKQHFHHGCERAKRATWSPEWENPTNIGKYEKHLLRPTYSRAHSSFAPGGMGVVNDQALCMYASGTNPITGVSTRKSLGRGNCRPNAYCSPSSPLLSFPRPSCSTEMASVMKPLAFVMQNTKIHTRSNFVPKRLVCNSGEVVQLHDQQDSSRGRTVRHENIP</sequence>
<keyword evidence="1" id="KW-0472">Membrane</keyword>
<evidence type="ECO:0000256" key="1">
    <source>
        <dbReference type="SAM" id="Phobius"/>
    </source>
</evidence>
<dbReference type="SUPFAM" id="SSF141571">
    <property type="entry name" value="Pentapeptide repeat-like"/>
    <property type="match status" value="1"/>
</dbReference>
<evidence type="ECO:0000313" key="2">
    <source>
        <dbReference type="EMBL" id="KAK6947614.1"/>
    </source>
</evidence>
<protein>
    <submittedName>
        <fullName evidence="2">Pentapeptide repeat</fullName>
    </submittedName>
</protein>
<dbReference type="InterPro" id="IPR001646">
    <property type="entry name" value="5peptide_repeat"/>
</dbReference>
<dbReference type="EMBL" id="JBAMMX010000001">
    <property type="protein sequence ID" value="KAK6947614.1"/>
    <property type="molecule type" value="Genomic_DNA"/>
</dbReference>
<keyword evidence="1" id="KW-1133">Transmembrane helix</keyword>
<evidence type="ECO:0000313" key="3">
    <source>
        <dbReference type="Proteomes" id="UP001370490"/>
    </source>
</evidence>
<gene>
    <name evidence="2" type="ORF">RJ641_001087</name>
</gene>
<name>A0AAN8WD55_9MAGN</name>
<feature type="transmembrane region" description="Helical" evidence="1">
    <location>
        <begin position="64"/>
        <end position="85"/>
    </location>
</feature>
<dbReference type="InterPro" id="IPR053285">
    <property type="entry name" value="Thylakoid_lumenal_pentapeptide"/>
</dbReference>
<dbReference type="AlphaFoldDB" id="A0AAN8WD55"/>
<accession>A0AAN8WD55</accession>
<dbReference type="Pfam" id="PF00805">
    <property type="entry name" value="Pentapeptide"/>
    <property type="match status" value="1"/>
</dbReference>